<feature type="region of interest" description="Disordered" evidence="3">
    <location>
        <begin position="680"/>
        <end position="705"/>
    </location>
</feature>
<feature type="region of interest" description="Disordered" evidence="3">
    <location>
        <begin position="535"/>
        <end position="639"/>
    </location>
</feature>
<dbReference type="EMBL" id="KI669508">
    <property type="protein sequence ID" value="OCF32415.1"/>
    <property type="molecule type" value="Genomic_DNA"/>
</dbReference>
<accession>A0A1B9GNI9</accession>
<dbReference type="CDD" id="cd23837">
    <property type="entry name" value="UBCc_UBE2O"/>
    <property type="match status" value="1"/>
</dbReference>
<dbReference type="FunFam" id="3.10.110.10:FF:000094">
    <property type="entry name" value="Probable ubiquitin-conjugating enzyme E2 23"/>
    <property type="match status" value="1"/>
</dbReference>
<dbReference type="PROSITE" id="PS50127">
    <property type="entry name" value="UBC_2"/>
    <property type="match status" value="1"/>
</dbReference>
<dbReference type="OrthoDB" id="1926878at2759"/>
<reference evidence="5 6" key="1">
    <citation type="submission" date="2013-07" db="EMBL/GenBank/DDBJ databases">
        <title>The Genome Sequence of Cryptococcus heveanensis BCC8398.</title>
        <authorList>
            <consortium name="The Broad Institute Genome Sequencing Platform"/>
            <person name="Cuomo C."/>
            <person name="Litvintseva A."/>
            <person name="Chen Y."/>
            <person name="Heitman J."/>
            <person name="Sun S."/>
            <person name="Springer D."/>
            <person name="Dromer F."/>
            <person name="Young S.K."/>
            <person name="Zeng Q."/>
            <person name="Gargeya S."/>
            <person name="Fitzgerald M."/>
            <person name="Abouelleil A."/>
            <person name="Alvarado L."/>
            <person name="Berlin A.M."/>
            <person name="Chapman S.B."/>
            <person name="Dewar J."/>
            <person name="Goldberg J."/>
            <person name="Griggs A."/>
            <person name="Gujja S."/>
            <person name="Hansen M."/>
            <person name="Howarth C."/>
            <person name="Imamovic A."/>
            <person name="Larimer J."/>
            <person name="McCowan C."/>
            <person name="Murphy C."/>
            <person name="Pearson M."/>
            <person name="Priest M."/>
            <person name="Roberts A."/>
            <person name="Saif S."/>
            <person name="Shea T."/>
            <person name="Sykes S."/>
            <person name="Wortman J."/>
            <person name="Nusbaum C."/>
            <person name="Birren B."/>
        </authorList>
    </citation>
    <scope>NUCLEOTIDE SEQUENCE [LARGE SCALE GENOMIC DNA]</scope>
    <source>
        <strain evidence="5 6">BCC8398</strain>
    </source>
</reference>
<protein>
    <recommendedName>
        <fullName evidence="4">UBC core domain-containing protein</fullName>
    </recommendedName>
</protein>
<dbReference type="STRING" id="1296120.A0A1B9GNI9"/>
<dbReference type="PANTHER" id="PTHR46116">
    <property type="entry name" value="(E3-INDEPENDENT) E2 UBIQUITIN-CONJUGATING ENZYME"/>
    <property type="match status" value="1"/>
</dbReference>
<dbReference type="InterPro" id="IPR000608">
    <property type="entry name" value="UBC"/>
</dbReference>
<evidence type="ECO:0000313" key="6">
    <source>
        <dbReference type="Proteomes" id="UP000092666"/>
    </source>
</evidence>
<dbReference type="AlphaFoldDB" id="A0A1B9GNI9"/>
<dbReference type="Pfam" id="PF00179">
    <property type="entry name" value="UQ_con"/>
    <property type="match status" value="1"/>
</dbReference>
<dbReference type="InterPro" id="IPR016135">
    <property type="entry name" value="UBQ-conjugating_enzyme/RWD"/>
</dbReference>
<evidence type="ECO:0000313" key="5">
    <source>
        <dbReference type="EMBL" id="OCF32415.1"/>
    </source>
</evidence>
<evidence type="ECO:0000256" key="2">
    <source>
        <dbReference type="ARBA" id="ARBA00022786"/>
    </source>
</evidence>
<keyword evidence="2" id="KW-0833">Ubl conjugation pathway</keyword>
<gene>
    <name evidence="5" type="ORF">I316_05840</name>
</gene>
<evidence type="ECO:0000256" key="1">
    <source>
        <dbReference type="ARBA" id="ARBA00022679"/>
    </source>
</evidence>
<reference evidence="6" key="2">
    <citation type="submission" date="2013-12" db="EMBL/GenBank/DDBJ databases">
        <title>Evolution of pathogenesis and genome organization in the Tremellales.</title>
        <authorList>
            <person name="Cuomo C."/>
            <person name="Litvintseva A."/>
            <person name="Heitman J."/>
            <person name="Chen Y."/>
            <person name="Sun S."/>
            <person name="Springer D."/>
            <person name="Dromer F."/>
            <person name="Young S."/>
            <person name="Zeng Q."/>
            <person name="Chapman S."/>
            <person name="Gujja S."/>
            <person name="Saif S."/>
            <person name="Birren B."/>
        </authorList>
    </citation>
    <scope>NUCLEOTIDE SEQUENCE [LARGE SCALE GENOMIC DNA]</scope>
    <source>
        <strain evidence="6">BCC8398</strain>
    </source>
</reference>
<feature type="compositionally biased region" description="Low complexity" evidence="3">
    <location>
        <begin position="681"/>
        <end position="691"/>
    </location>
</feature>
<organism evidence="5 6">
    <name type="scientific">Kwoniella heveanensis BCC8398</name>
    <dbReference type="NCBI Taxonomy" id="1296120"/>
    <lineage>
        <taxon>Eukaryota</taxon>
        <taxon>Fungi</taxon>
        <taxon>Dikarya</taxon>
        <taxon>Basidiomycota</taxon>
        <taxon>Agaricomycotina</taxon>
        <taxon>Tremellomycetes</taxon>
        <taxon>Tremellales</taxon>
        <taxon>Cryptococcaceae</taxon>
        <taxon>Kwoniella</taxon>
    </lineage>
</organism>
<feature type="region of interest" description="Disordered" evidence="3">
    <location>
        <begin position="719"/>
        <end position="753"/>
    </location>
</feature>
<evidence type="ECO:0000256" key="3">
    <source>
        <dbReference type="SAM" id="MobiDB-lite"/>
    </source>
</evidence>
<keyword evidence="1" id="KW-0808">Transferase</keyword>
<dbReference type="Gene3D" id="3.10.110.10">
    <property type="entry name" value="Ubiquitin Conjugating Enzyme"/>
    <property type="match status" value="1"/>
</dbReference>
<proteinExistence type="predicted"/>
<sequence>MPPPPASLPGLPDDYTSEFFRNDVVQSRTNAAFRAKVLRCWADEDGDMPPPPPGQEVHPLDRNLKRGEVGIADITNGELSIVPESSLTLSSRDFLKGDVVKRSLTSPESAVIVDMSTQVKLVHAITKAPVEDWVDYKLLKNSLSIEARDRVVYKGWIGTVEEVFEDGLIESQIGICYRLAEMGGLLDPGRKAADSIPKDAHGHLSNPFPPFASPSVDCIIDVRPIVIYVTWNAMNQQIPVSEQENYPEPKQFWYGKDIEELTHLDTFNLQPGFIGASVCFKDPADEKRYNFKPSTHAGGFEFNKLRIDQSRTVLTLRWQDGNETREVSTGFVPYRNIDDYETWPGEHLIWRGENDERRHAVTQSFDPHQRVAELLFPETNEKQLVPVLELDPGGRNGLAAYGVGFGQQVLLCEKNGSTPPEVPVLGQAETPVNNIVARHELARLADEYVASPDKFGYYLPKGDPKLVDWWGEVTQLHLDGSITVKLPSGDEKRVGIENVFLLNEPHGEMFEDEMAPGDGEEDDMIIDEIGALISGGKRRRSSDDAGSDASWETMDEDGQADGEEHREESSNQISVRPDSPWPGQSGDNADGVEDEHDSDRDSYEGMSTSEGEEERVDRMIAEHQAANPDPTLAITRSPSGTYYQDGIPVYFPGSEPFLTPEAYSKPPRHPDEYMLPIQEKQAQARARAPAQTGQSSPTNQPTATITGTTSVEVFQVEDEPGSAMAEAGPSKPTVQPNGHVAASADGKDKHGDKSALEDNAWNRFEMLEEAPEDHWFIKESSLQSTNKAYLSRLKKEHRALMTSLPDNIIVRTYEDRTDLMRVLIIGPEGTPYTDAPFVFDVYLNPTRFPNDPPLVHFHSHTNGHGRCNPNLYEEGKVCLSILGTWSGDASESWNPAKSSLLQVFVSISGLVLVRHPYHCEPAFAKLEGTKEGKVNSRLYSEKAYVLSRSFVRTSLDRPPTGLATEIRHYYITRGKLRSVISHASELIEKGQSDVESLTKEGEEMWNADAVGSLTMGAIITLKRTITALEKIAEREGV</sequence>
<feature type="compositionally biased region" description="Polar residues" evidence="3">
    <location>
        <begin position="692"/>
        <end position="705"/>
    </location>
</feature>
<dbReference type="Proteomes" id="UP000092666">
    <property type="component" value="Unassembled WGS sequence"/>
</dbReference>
<name>A0A1B9GNI9_9TREE</name>
<dbReference type="SMART" id="SM00212">
    <property type="entry name" value="UBCc"/>
    <property type="match status" value="1"/>
</dbReference>
<evidence type="ECO:0000259" key="4">
    <source>
        <dbReference type="PROSITE" id="PS50127"/>
    </source>
</evidence>
<keyword evidence="6" id="KW-1185">Reference proteome</keyword>
<dbReference type="SUPFAM" id="SSF54495">
    <property type="entry name" value="UBC-like"/>
    <property type="match status" value="1"/>
</dbReference>
<dbReference type="PANTHER" id="PTHR46116:SF15">
    <property type="entry name" value="(E3-INDEPENDENT) E2 UBIQUITIN-CONJUGATING ENZYME"/>
    <property type="match status" value="1"/>
</dbReference>
<feature type="domain" description="UBC core" evidence="4">
    <location>
        <begin position="788"/>
        <end position="952"/>
    </location>
</feature>
<dbReference type="GO" id="GO:0061631">
    <property type="term" value="F:ubiquitin conjugating enzyme activity"/>
    <property type="evidence" value="ECO:0007669"/>
    <property type="project" value="TreeGrafter"/>
</dbReference>